<evidence type="ECO:0000256" key="8">
    <source>
        <dbReference type="ARBA" id="ARBA00022763"/>
    </source>
</evidence>
<dbReference type="InterPro" id="IPR015797">
    <property type="entry name" value="NUDIX_hydrolase-like_dom_sf"/>
</dbReference>
<dbReference type="GO" id="GO:0032357">
    <property type="term" value="F:oxidized purine DNA binding"/>
    <property type="evidence" value="ECO:0007669"/>
    <property type="project" value="TreeGrafter"/>
</dbReference>
<dbReference type="CDD" id="cd00056">
    <property type="entry name" value="ENDO3c"/>
    <property type="match status" value="1"/>
</dbReference>
<dbReference type="InterPro" id="IPR023170">
    <property type="entry name" value="HhH_base_excis_C"/>
</dbReference>
<dbReference type="GO" id="GO:0000701">
    <property type="term" value="F:purine-specific mismatch base pair DNA N-glycosylase activity"/>
    <property type="evidence" value="ECO:0007669"/>
    <property type="project" value="UniProtKB-EC"/>
</dbReference>
<comment type="catalytic activity">
    <reaction evidence="1 14">
        <text>Hydrolyzes free adenine bases from 7,8-dihydro-8-oxoguanine:adenine mismatched double-stranded DNA, leaving an apurinic site.</text>
        <dbReference type="EC" id="3.2.2.31"/>
    </reaction>
</comment>
<dbReference type="Pfam" id="PF14815">
    <property type="entry name" value="NUDIX_4"/>
    <property type="match status" value="1"/>
</dbReference>
<dbReference type="EMBL" id="BBVC01000016">
    <property type="protein sequence ID" value="GAO97738.1"/>
    <property type="molecule type" value="Genomic_DNA"/>
</dbReference>
<evidence type="ECO:0000256" key="6">
    <source>
        <dbReference type="ARBA" id="ARBA00022485"/>
    </source>
</evidence>
<dbReference type="InterPro" id="IPR000445">
    <property type="entry name" value="HhH_motif"/>
</dbReference>
<dbReference type="AlphaFoldDB" id="A0A0K8MBY9"/>
<dbReference type="SMART" id="SM00478">
    <property type="entry name" value="ENDO3c"/>
    <property type="match status" value="1"/>
</dbReference>
<dbReference type="SUPFAM" id="SSF55811">
    <property type="entry name" value="Nudix"/>
    <property type="match status" value="1"/>
</dbReference>
<feature type="domain" description="HhH-GPD" evidence="15">
    <location>
        <begin position="47"/>
        <end position="196"/>
    </location>
</feature>
<keyword evidence="12" id="KW-0234">DNA repair</keyword>
<dbReference type="Proteomes" id="UP000036771">
    <property type="component" value="Unassembled WGS sequence"/>
</dbReference>
<evidence type="ECO:0000256" key="14">
    <source>
        <dbReference type="RuleBase" id="RU365096"/>
    </source>
</evidence>
<dbReference type="InterPro" id="IPR011257">
    <property type="entry name" value="DNA_glycosylase"/>
</dbReference>
<dbReference type="NCBIfam" id="TIGR01084">
    <property type="entry name" value="mutY"/>
    <property type="match status" value="1"/>
</dbReference>
<organism evidence="16 17">
    <name type="scientific">Caedimonas varicaedens</name>
    <dbReference type="NCBI Taxonomy" id="1629334"/>
    <lineage>
        <taxon>Bacteria</taxon>
        <taxon>Pseudomonadati</taxon>
        <taxon>Pseudomonadota</taxon>
        <taxon>Alphaproteobacteria</taxon>
        <taxon>Holosporales</taxon>
        <taxon>Caedimonadaceae</taxon>
        <taxon>Caedimonas</taxon>
    </lineage>
</organism>
<dbReference type="Pfam" id="PF00633">
    <property type="entry name" value="HHH"/>
    <property type="match status" value="1"/>
</dbReference>
<dbReference type="InterPro" id="IPR003265">
    <property type="entry name" value="HhH-GPD_domain"/>
</dbReference>
<keyword evidence="6" id="KW-0004">4Fe-4S</keyword>
<dbReference type="InterPro" id="IPR044298">
    <property type="entry name" value="MIG/MutY"/>
</dbReference>
<evidence type="ECO:0000256" key="5">
    <source>
        <dbReference type="ARBA" id="ARBA00022023"/>
    </source>
</evidence>
<protein>
    <recommendedName>
        <fullName evidence="5 14">Adenine DNA glycosylase</fullName>
        <ecNumber evidence="4 14">3.2.2.31</ecNumber>
    </recommendedName>
</protein>
<sequence length="365" mass="41436">MDQTDINSDILTASLLRWYDQMGRNLPWRVKGKPHPTPYHVWLSEIMLQQTTVVTVKPYFENFLKKWPTIEDFAGASLDDILHAWQGLGYYARARNMYKCAQQIVASYDGKFPRTSALLSKLPGIGPYTAAAIATIAFEEKITPVDGNVIRVLSRLFAIQEPLPSGMKRIFSLAQTLTPSYRRGDFAQALMDLGATICTPRNPQCFLCPWQKSCQGFQQGIAEALPEKKPKAVKPTRYAVAFVISHADGSILLGRRQEKGLLGGMIAVPTTPWRNEDYPLEEALTSCPLRCMWKEKIKEVTHVFTHFNFRVRVCYGSVLEDSPWLPPDSFWVKPEDFPKMALPTLMKKILYPSKNTQNHRSPQKP</sequence>
<name>A0A0K8MBY9_9PROT</name>
<keyword evidence="8 14" id="KW-0227">DNA damage</keyword>
<dbReference type="PANTHER" id="PTHR42944">
    <property type="entry name" value="ADENINE DNA GLYCOSYLASE"/>
    <property type="match status" value="1"/>
</dbReference>
<keyword evidence="10 14" id="KW-0408">Iron</keyword>
<dbReference type="InterPro" id="IPR005760">
    <property type="entry name" value="A/G_AdeGlyc_MutY"/>
</dbReference>
<evidence type="ECO:0000256" key="2">
    <source>
        <dbReference type="ARBA" id="ARBA00002933"/>
    </source>
</evidence>
<comment type="caution">
    <text evidence="16">The sequence shown here is derived from an EMBL/GenBank/DDBJ whole genome shotgun (WGS) entry which is preliminary data.</text>
</comment>
<dbReference type="GO" id="GO:0046872">
    <property type="term" value="F:metal ion binding"/>
    <property type="evidence" value="ECO:0007669"/>
    <property type="project" value="UniProtKB-UniRule"/>
</dbReference>
<proteinExistence type="inferred from homology"/>
<evidence type="ECO:0000256" key="13">
    <source>
        <dbReference type="ARBA" id="ARBA00023295"/>
    </source>
</evidence>
<evidence type="ECO:0000256" key="1">
    <source>
        <dbReference type="ARBA" id="ARBA00000843"/>
    </source>
</evidence>
<dbReference type="FunFam" id="1.10.340.30:FF:000002">
    <property type="entry name" value="Adenine DNA glycosylase"/>
    <property type="match status" value="1"/>
</dbReference>
<evidence type="ECO:0000256" key="11">
    <source>
        <dbReference type="ARBA" id="ARBA00023014"/>
    </source>
</evidence>
<accession>A0A0K8MBY9</accession>
<dbReference type="Gene3D" id="3.90.79.10">
    <property type="entry name" value="Nucleoside Triphosphate Pyrophosphohydrolase"/>
    <property type="match status" value="1"/>
</dbReference>
<evidence type="ECO:0000256" key="3">
    <source>
        <dbReference type="ARBA" id="ARBA00008343"/>
    </source>
</evidence>
<dbReference type="STRING" id="1629334.Cva_00377"/>
<comment type="similarity">
    <text evidence="3 14">Belongs to the Nth/MutY family.</text>
</comment>
<reference evidence="16 17" key="1">
    <citation type="submission" date="2015-03" db="EMBL/GenBank/DDBJ databases">
        <title>Caedibacter varicaedens, whole genome shotgun sequence.</title>
        <authorList>
            <person name="Suzuki H."/>
            <person name="Dapper A.L."/>
            <person name="Gibson A.K."/>
            <person name="Jackson C."/>
            <person name="Lee H."/>
            <person name="Pejaver V.R."/>
            <person name="Doak T."/>
            <person name="Lynch M."/>
        </authorList>
    </citation>
    <scope>NUCLEOTIDE SEQUENCE [LARGE SCALE GENOMIC DNA]</scope>
</reference>
<evidence type="ECO:0000256" key="9">
    <source>
        <dbReference type="ARBA" id="ARBA00022801"/>
    </source>
</evidence>
<dbReference type="SUPFAM" id="SSF48150">
    <property type="entry name" value="DNA-glycosylase"/>
    <property type="match status" value="1"/>
</dbReference>
<evidence type="ECO:0000259" key="15">
    <source>
        <dbReference type="SMART" id="SM00478"/>
    </source>
</evidence>
<keyword evidence="9" id="KW-0378">Hydrolase</keyword>
<dbReference type="GO" id="GO:0034039">
    <property type="term" value="F:8-oxo-7,8-dihydroguanine DNA N-glycosylase activity"/>
    <property type="evidence" value="ECO:0007669"/>
    <property type="project" value="TreeGrafter"/>
</dbReference>
<dbReference type="Pfam" id="PF00730">
    <property type="entry name" value="HhH-GPD"/>
    <property type="match status" value="1"/>
</dbReference>
<dbReference type="Gene3D" id="1.10.1670.10">
    <property type="entry name" value="Helix-hairpin-Helix base-excision DNA repair enzymes (C-terminal)"/>
    <property type="match status" value="1"/>
</dbReference>
<comment type="cofactor">
    <cofactor evidence="14">
        <name>[4Fe-4S] cluster</name>
        <dbReference type="ChEBI" id="CHEBI:49883"/>
    </cofactor>
    <text evidence="14">Binds 1 [4Fe-4S] cluster.</text>
</comment>
<dbReference type="OrthoDB" id="9802365at2"/>
<comment type="function">
    <text evidence="2">Adenine glycosylase active on G-A mispairs. MutY also corrects error-prone DNA synthesis past GO lesions which are due to the oxidatively damaged form of guanine: 7,8-dihydro-8-oxoguanine (8-oxo-dGTP).</text>
</comment>
<evidence type="ECO:0000313" key="16">
    <source>
        <dbReference type="EMBL" id="GAO97738.1"/>
    </source>
</evidence>
<keyword evidence="11" id="KW-0411">Iron-sulfur</keyword>
<dbReference type="Gene3D" id="1.10.340.30">
    <property type="entry name" value="Hypothetical protein, domain 2"/>
    <property type="match status" value="1"/>
</dbReference>
<keyword evidence="7" id="KW-0479">Metal-binding</keyword>
<keyword evidence="17" id="KW-1185">Reference proteome</keyword>
<dbReference type="GO" id="GO:0006284">
    <property type="term" value="P:base-excision repair"/>
    <property type="evidence" value="ECO:0007669"/>
    <property type="project" value="UniProtKB-UniRule"/>
</dbReference>
<evidence type="ECO:0000256" key="10">
    <source>
        <dbReference type="ARBA" id="ARBA00023004"/>
    </source>
</evidence>
<gene>
    <name evidence="16" type="primary">mutY</name>
    <name evidence="16" type="ORF">Cva_00377</name>
</gene>
<evidence type="ECO:0000256" key="12">
    <source>
        <dbReference type="ARBA" id="ARBA00023204"/>
    </source>
</evidence>
<evidence type="ECO:0000256" key="7">
    <source>
        <dbReference type="ARBA" id="ARBA00022723"/>
    </source>
</evidence>
<dbReference type="GO" id="GO:0035485">
    <property type="term" value="F:adenine/guanine mispair binding"/>
    <property type="evidence" value="ECO:0007669"/>
    <property type="project" value="TreeGrafter"/>
</dbReference>
<dbReference type="InterPro" id="IPR029119">
    <property type="entry name" value="MutY_C"/>
</dbReference>
<evidence type="ECO:0000313" key="17">
    <source>
        <dbReference type="Proteomes" id="UP000036771"/>
    </source>
</evidence>
<evidence type="ECO:0000256" key="4">
    <source>
        <dbReference type="ARBA" id="ARBA00012045"/>
    </source>
</evidence>
<keyword evidence="13 14" id="KW-0326">Glycosidase</keyword>
<dbReference type="PANTHER" id="PTHR42944:SF1">
    <property type="entry name" value="ADENINE DNA GLYCOSYLASE"/>
    <property type="match status" value="1"/>
</dbReference>
<dbReference type="GO" id="GO:0051539">
    <property type="term" value="F:4 iron, 4 sulfur cluster binding"/>
    <property type="evidence" value="ECO:0007669"/>
    <property type="project" value="UniProtKB-UniRule"/>
</dbReference>
<dbReference type="CDD" id="cd03431">
    <property type="entry name" value="NUDIX_DNA_Glycosylase_C-MutY"/>
    <property type="match status" value="1"/>
</dbReference>
<dbReference type="GO" id="GO:0006298">
    <property type="term" value="P:mismatch repair"/>
    <property type="evidence" value="ECO:0007669"/>
    <property type="project" value="TreeGrafter"/>
</dbReference>
<dbReference type="EC" id="3.2.2.31" evidence="4 14"/>